<name>A0A4R0RUS1_9APHY</name>
<evidence type="ECO:0000256" key="4">
    <source>
        <dbReference type="ARBA" id="ARBA00022857"/>
    </source>
</evidence>
<sequence length="422" mass="45862">MTATKFFDVDTPRVPGAPNAPYFIPDQPVAAGTAVANQSKPIPELFKPITIRGVTFHNRIFVSPMAQYSGEDGFPSPWHTVHIGGTVVRGPGLTFIEATAVSAKGRVTPEDIGIWSDAHAAAYKPLVDLAHSQNQKIGIQLVHGGRKSSVQTLWLSHPNGTVPKEAGGWPDEVSAPSAVKYADYTPAPKEMTKEDIKTVVEEFKAAAKRAVEVGFDVIELHGAHGFLLSSFISPTSNQRTDDYGGSWEKRIRFNLEVIDAVRSVMPDRMPLFYRISATEYLEDLPEPSWKIEDTVKFADIISKHGVDLIDLSAGGNDSRQEVRFARLHHVPFSAAVKKAHGDKITVGAVGGINNGKDAQEIIGGGKADVVFVGRHFQKNPSAVWQFAEELGVDVVLPYQIEWATVGRGQSVQRRADALNGAN</sequence>
<proteinExistence type="predicted"/>
<dbReference type="GO" id="GO:0010181">
    <property type="term" value="F:FMN binding"/>
    <property type="evidence" value="ECO:0007669"/>
    <property type="project" value="InterPro"/>
</dbReference>
<feature type="domain" description="NADH:flavin oxidoreductase/NADH oxidase N-terminal" evidence="6">
    <location>
        <begin position="44"/>
        <end position="387"/>
    </location>
</feature>
<reference evidence="7 8" key="1">
    <citation type="submission" date="2018-11" db="EMBL/GenBank/DDBJ databases">
        <title>Genome assembly of Steccherinum ochraceum LE-BIN_3174, the white-rot fungus of the Steccherinaceae family (The Residual Polyporoid clade, Polyporales, Basidiomycota).</title>
        <authorList>
            <person name="Fedorova T.V."/>
            <person name="Glazunova O.A."/>
            <person name="Landesman E.O."/>
            <person name="Moiseenko K.V."/>
            <person name="Psurtseva N.V."/>
            <person name="Savinova O.S."/>
            <person name="Shakhova N.V."/>
            <person name="Tyazhelova T.V."/>
            <person name="Vasina D.V."/>
        </authorList>
    </citation>
    <scope>NUCLEOTIDE SEQUENCE [LARGE SCALE GENOMIC DNA]</scope>
    <source>
        <strain evidence="7 8">LE-BIN_3174</strain>
    </source>
</reference>
<evidence type="ECO:0000259" key="6">
    <source>
        <dbReference type="Pfam" id="PF00724"/>
    </source>
</evidence>
<dbReference type="GO" id="GO:0003959">
    <property type="term" value="F:NADPH dehydrogenase activity"/>
    <property type="evidence" value="ECO:0007669"/>
    <property type="project" value="InterPro"/>
</dbReference>
<evidence type="ECO:0000256" key="1">
    <source>
        <dbReference type="ARBA" id="ARBA00001917"/>
    </source>
</evidence>
<evidence type="ECO:0000256" key="2">
    <source>
        <dbReference type="ARBA" id="ARBA00022630"/>
    </source>
</evidence>
<organism evidence="7 8">
    <name type="scientific">Steccherinum ochraceum</name>
    <dbReference type="NCBI Taxonomy" id="92696"/>
    <lineage>
        <taxon>Eukaryota</taxon>
        <taxon>Fungi</taxon>
        <taxon>Dikarya</taxon>
        <taxon>Basidiomycota</taxon>
        <taxon>Agaricomycotina</taxon>
        <taxon>Agaricomycetes</taxon>
        <taxon>Polyporales</taxon>
        <taxon>Steccherinaceae</taxon>
        <taxon>Steccherinum</taxon>
    </lineage>
</organism>
<dbReference type="InterPro" id="IPR044152">
    <property type="entry name" value="YqjM-like"/>
</dbReference>
<dbReference type="PANTHER" id="PTHR43303:SF4">
    <property type="entry name" value="NADPH DEHYDROGENASE C23G7.10C-RELATED"/>
    <property type="match status" value="1"/>
</dbReference>
<keyword evidence="3" id="KW-0288">FMN</keyword>
<comment type="caution">
    <text evidence="7">The sequence shown here is derived from an EMBL/GenBank/DDBJ whole genome shotgun (WGS) entry which is preliminary data.</text>
</comment>
<evidence type="ECO:0000313" key="7">
    <source>
        <dbReference type="EMBL" id="TCD69519.1"/>
    </source>
</evidence>
<keyword evidence="5" id="KW-0560">Oxidoreductase</keyword>
<dbReference type="OrthoDB" id="72788at2759"/>
<protein>
    <recommendedName>
        <fullName evidence="6">NADH:flavin oxidoreductase/NADH oxidase N-terminal domain-containing protein</fullName>
    </recommendedName>
</protein>
<comment type="cofactor">
    <cofactor evidence="1">
        <name>FMN</name>
        <dbReference type="ChEBI" id="CHEBI:58210"/>
    </cofactor>
</comment>
<evidence type="ECO:0000256" key="3">
    <source>
        <dbReference type="ARBA" id="ARBA00022643"/>
    </source>
</evidence>
<dbReference type="CDD" id="cd02932">
    <property type="entry name" value="OYE_YqiM_FMN"/>
    <property type="match status" value="1"/>
</dbReference>
<dbReference type="STRING" id="92696.A0A4R0RUS1"/>
<keyword evidence="8" id="KW-1185">Reference proteome</keyword>
<dbReference type="SUPFAM" id="SSF51395">
    <property type="entry name" value="FMN-linked oxidoreductases"/>
    <property type="match status" value="1"/>
</dbReference>
<accession>A0A4R0RUS1</accession>
<dbReference type="Pfam" id="PF00724">
    <property type="entry name" value="Oxidored_FMN"/>
    <property type="match status" value="1"/>
</dbReference>
<dbReference type="Gene3D" id="3.20.20.70">
    <property type="entry name" value="Aldolase class I"/>
    <property type="match status" value="1"/>
</dbReference>
<evidence type="ECO:0000256" key="5">
    <source>
        <dbReference type="ARBA" id="ARBA00023002"/>
    </source>
</evidence>
<dbReference type="Proteomes" id="UP000292702">
    <property type="component" value="Unassembled WGS sequence"/>
</dbReference>
<gene>
    <name evidence="7" type="ORF">EIP91_007449</name>
</gene>
<dbReference type="EMBL" id="RWJN01000040">
    <property type="protein sequence ID" value="TCD69519.1"/>
    <property type="molecule type" value="Genomic_DNA"/>
</dbReference>
<keyword evidence="4" id="KW-0521">NADP</keyword>
<dbReference type="PANTHER" id="PTHR43303">
    <property type="entry name" value="NADPH DEHYDROGENASE C23G7.10C-RELATED"/>
    <property type="match status" value="1"/>
</dbReference>
<dbReference type="AlphaFoldDB" id="A0A4R0RUS1"/>
<dbReference type="GO" id="GO:0050661">
    <property type="term" value="F:NADP binding"/>
    <property type="evidence" value="ECO:0007669"/>
    <property type="project" value="InterPro"/>
</dbReference>
<dbReference type="InterPro" id="IPR013785">
    <property type="entry name" value="Aldolase_TIM"/>
</dbReference>
<evidence type="ECO:0000313" key="8">
    <source>
        <dbReference type="Proteomes" id="UP000292702"/>
    </source>
</evidence>
<keyword evidence="2" id="KW-0285">Flavoprotein</keyword>
<dbReference type="InterPro" id="IPR001155">
    <property type="entry name" value="OxRdtase_FMN_N"/>
</dbReference>